<sequence>MTTGFVAEPGDERLTSAILSDALDAVGRRHQVLSPAIRPVVPGMRVFGRAATVQFAPTTLDSENPYDEAIDFIDELQAGSVAVVATGNSSRSAFWGELFSAAAIGRGASGVITDGCLRDTPKIADLGFPAFTRGNRPIDYRARMRVVAQAEPVILDGVTVQPGDLLLADDDGIVVIPQGAEHEVLERARARAVAERRVLHELLAGDGLRAVWRRHGIL</sequence>
<dbReference type="PANTHER" id="PTHR33254:SF4">
    <property type="entry name" value="4-HYDROXY-4-METHYL-2-OXOGLUTARATE ALDOLASE 3-RELATED"/>
    <property type="match status" value="1"/>
</dbReference>
<comment type="catalytic activity">
    <reaction evidence="1">
        <text>4-hydroxy-4-methyl-2-oxoglutarate = 2 pyruvate</text>
        <dbReference type="Rhea" id="RHEA:22748"/>
        <dbReference type="ChEBI" id="CHEBI:15361"/>
        <dbReference type="ChEBI" id="CHEBI:58276"/>
        <dbReference type="EC" id="4.1.3.17"/>
    </reaction>
</comment>
<evidence type="ECO:0000256" key="10">
    <source>
        <dbReference type="ARBA" id="ARBA00030169"/>
    </source>
</evidence>
<evidence type="ECO:0000256" key="11">
    <source>
        <dbReference type="ARBA" id="ARBA00032305"/>
    </source>
</evidence>
<dbReference type="CDD" id="cd16841">
    <property type="entry name" value="RraA_family"/>
    <property type="match status" value="1"/>
</dbReference>
<dbReference type="RefSeq" id="WP_052593728.1">
    <property type="nucleotide sequence ID" value="NZ_CP011112.1"/>
</dbReference>
<name>A0A0K1JL63_9MICO</name>
<dbReference type="Gene3D" id="3.50.30.40">
    <property type="entry name" value="Ribonuclease E inhibitor RraA/RraA-like"/>
    <property type="match status" value="1"/>
</dbReference>
<evidence type="ECO:0000256" key="5">
    <source>
        <dbReference type="ARBA" id="ARBA00012213"/>
    </source>
</evidence>
<dbReference type="KEGG" id="lmoi:VV02_18080"/>
<evidence type="ECO:0000256" key="12">
    <source>
        <dbReference type="ARBA" id="ARBA00047973"/>
    </source>
</evidence>
<evidence type="ECO:0000256" key="3">
    <source>
        <dbReference type="ARBA" id="ARBA00008621"/>
    </source>
</evidence>
<keyword evidence="13" id="KW-0460">Magnesium</keyword>
<dbReference type="Proteomes" id="UP000066480">
    <property type="component" value="Chromosome"/>
</dbReference>
<comment type="function">
    <text evidence="8">Catalyzes the aldol cleavage of 4-hydroxy-4-methyl-2-oxoglutarate (HMG) into 2 molecules of pyruvate. Also contains a secondary oxaloacetate (OAA) decarboxylase activity due to the common pyruvate enolate transition state formed following C-C bond cleavage in the retro-aldol and decarboxylation reactions.</text>
</comment>
<dbReference type="GO" id="GO:0008948">
    <property type="term" value="F:oxaloacetate decarboxylase activity"/>
    <property type="evidence" value="ECO:0007669"/>
    <property type="project" value="UniProtKB-EC"/>
</dbReference>
<organism evidence="14 15">
    <name type="scientific">Luteipulveratus mongoliensis</name>
    <dbReference type="NCBI Taxonomy" id="571913"/>
    <lineage>
        <taxon>Bacteria</taxon>
        <taxon>Bacillati</taxon>
        <taxon>Actinomycetota</taxon>
        <taxon>Actinomycetes</taxon>
        <taxon>Micrococcales</taxon>
        <taxon>Dermacoccaceae</taxon>
        <taxon>Luteipulveratus</taxon>
    </lineage>
</organism>
<dbReference type="EC" id="4.1.1.112" evidence="6"/>
<comment type="cofactor">
    <cofactor evidence="13">
        <name>Mg(2+)</name>
        <dbReference type="ChEBI" id="CHEBI:18420"/>
    </cofactor>
</comment>
<dbReference type="EMBL" id="CP011112">
    <property type="protein sequence ID" value="AKU17313.1"/>
    <property type="molecule type" value="Genomic_DNA"/>
</dbReference>
<gene>
    <name evidence="14" type="ORF">VV02_18080</name>
</gene>
<dbReference type="OrthoDB" id="9805307at2"/>
<evidence type="ECO:0000256" key="13">
    <source>
        <dbReference type="PIRSR" id="PIRSR605493-1"/>
    </source>
</evidence>
<evidence type="ECO:0000256" key="4">
    <source>
        <dbReference type="ARBA" id="ARBA00011233"/>
    </source>
</evidence>
<evidence type="ECO:0000256" key="8">
    <source>
        <dbReference type="ARBA" id="ARBA00025046"/>
    </source>
</evidence>
<keyword evidence="13" id="KW-0479">Metal-binding</keyword>
<comment type="subunit">
    <text evidence="4">Homotrimer.</text>
</comment>
<keyword evidence="14" id="KW-0489">Methyltransferase</keyword>
<accession>A0A0K1JL63</accession>
<comment type="similarity">
    <text evidence="3">Belongs to the class II aldolase/RraA-like family.</text>
</comment>
<proteinExistence type="inferred from homology"/>
<evidence type="ECO:0000256" key="1">
    <source>
        <dbReference type="ARBA" id="ARBA00001342"/>
    </source>
</evidence>
<dbReference type="SUPFAM" id="SSF89562">
    <property type="entry name" value="RraA-like"/>
    <property type="match status" value="1"/>
</dbReference>
<dbReference type="AlphaFoldDB" id="A0A0K1JL63"/>
<protein>
    <recommendedName>
        <fullName evidence="7">Putative 4-hydroxy-4-methyl-2-oxoglutarate aldolase</fullName>
        <ecNumber evidence="6">4.1.1.112</ecNumber>
        <ecNumber evidence="5">4.1.3.17</ecNumber>
    </recommendedName>
    <alternativeName>
        <fullName evidence="11">Oxaloacetate decarboxylase</fullName>
    </alternativeName>
    <alternativeName>
        <fullName evidence="9">Regulator of ribonuclease activity homolog</fullName>
    </alternativeName>
    <alternativeName>
        <fullName evidence="10">RraA-like protein</fullName>
    </alternativeName>
</protein>
<evidence type="ECO:0000313" key="15">
    <source>
        <dbReference type="Proteomes" id="UP000066480"/>
    </source>
</evidence>
<dbReference type="Pfam" id="PF03737">
    <property type="entry name" value="RraA-like"/>
    <property type="match status" value="1"/>
</dbReference>
<evidence type="ECO:0000256" key="9">
    <source>
        <dbReference type="ARBA" id="ARBA00029596"/>
    </source>
</evidence>
<keyword evidence="14" id="KW-0808">Transferase</keyword>
<keyword evidence="15" id="KW-1185">Reference proteome</keyword>
<dbReference type="GO" id="GO:0008168">
    <property type="term" value="F:methyltransferase activity"/>
    <property type="evidence" value="ECO:0007669"/>
    <property type="project" value="UniProtKB-KW"/>
</dbReference>
<evidence type="ECO:0000256" key="2">
    <source>
        <dbReference type="ARBA" id="ARBA00001968"/>
    </source>
</evidence>
<comment type="cofactor">
    <cofactor evidence="2">
        <name>a divalent metal cation</name>
        <dbReference type="ChEBI" id="CHEBI:60240"/>
    </cofactor>
</comment>
<dbReference type="STRING" id="571913.VV02_18080"/>
<evidence type="ECO:0000313" key="14">
    <source>
        <dbReference type="EMBL" id="AKU17313.1"/>
    </source>
</evidence>
<dbReference type="InterPro" id="IPR036704">
    <property type="entry name" value="RraA/RraA-like_sf"/>
</dbReference>
<dbReference type="EC" id="4.1.3.17" evidence="5"/>
<evidence type="ECO:0000256" key="6">
    <source>
        <dbReference type="ARBA" id="ARBA00012947"/>
    </source>
</evidence>
<comment type="catalytic activity">
    <reaction evidence="12">
        <text>oxaloacetate + H(+) = pyruvate + CO2</text>
        <dbReference type="Rhea" id="RHEA:15641"/>
        <dbReference type="ChEBI" id="CHEBI:15361"/>
        <dbReference type="ChEBI" id="CHEBI:15378"/>
        <dbReference type="ChEBI" id="CHEBI:16452"/>
        <dbReference type="ChEBI" id="CHEBI:16526"/>
        <dbReference type="EC" id="4.1.1.112"/>
    </reaction>
</comment>
<dbReference type="PANTHER" id="PTHR33254">
    <property type="entry name" value="4-HYDROXY-4-METHYL-2-OXOGLUTARATE ALDOLASE 3-RELATED"/>
    <property type="match status" value="1"/>
</dbReference>
<dbReference type="GO" id="GO:0046872">
    <property type="term" value="F:metal ion binding"/>
    <property type="evidence" value="ECO:0007669"/>
    <property type="project" value="UniProtKB-KW"/>
</dbReference>
<reference evidence="14 15" key="1">
    <citation type="submission" date="2015-03" db="EMBL/GenBank/DDBJ databases">
        <title>Luteipulveratus halotolerans sp. nov., a novel actinobacterium (Dermacoccaceae) from Sarawak, Malaysia.</title>
        <authorList>
            <person name="Juboi H."/>
            <person name="Basik A."/>
            <person name="Shamsul S.S."/>
            <person name="Arnold P."/>
            <person name="Schmitt E.K."/>
            <person name="Sanglier J.-J."/>
            <person name="Yeo T."/>
        </authorList>
    </citation>
    <scope>NUCLEOTIDE SEQUENCE [LARGE SCALE GENOMIC DNA]</scope>
    <source>
        <strain evidence="14 15">MN07-A0370</strain>
    </source>
</reference>
<dbReference type="InterPro" id="IPR005493">
    <property type="entry name" value="RraA/RraA-like"/>
</dbReference>
<evidence type="ECO:0000256" key="7">
    <source>
        <dbReference type="ARBA" id="ARBA00016549"/>
    </source>
</evidence>
<feature type="binding site" evidence="13">
    <location>
        <position position="118"/>
    </location>
    <ligand>
        <name>substrate</name>
    </ligand>
</feature>
<dbReference type="GO" id="GO:0047443">
    <property type="term" value="F:4-hydroxy-4-methyl-2-oxoglutarate aldolase activity"/>
    <property type="evidence" value="ECO:0007669"/>
    <property type="project" value="UniProtKB-EC"/>
</dbReference>
<feature type="binding site" evidence="13">
    <location>
        <position position="119"/>
    </location>
    <ligand>
        <name>Mg(2+)</name>
        <dbReference type="ChEBI" id="CHEBI:18420"/>
    </ligand>
</feature>
<dbReference type="GO" id="GO:0032259">
    <property type="term" value="P:methylation"/>
    <property type="evidence" value="ECO:0007669"/>
    <property type="project" value="UniProtKB-KW"/>
</dbReference>